<evidence type="ECO:0000256" key="5">
    <source>
        <dbReference type="ARBA" id="ARBA00023136"/>
    </source>
</evidence>
<name>A0A1C4H2S2_9BIFI</name>
<feature type="transmembrane region" description="Helical" evidence="6">
    <location>
        <begin position="395"/>
        <end position="416"/>
    </location>
</feature>
<proteinExistence type="predicted"/>
<evidence type="ECO:0000256" key="1">
    <source>
        <dbReference type="ARBA" id="ARBA00004651"/>
    </source>
</evidence>
<feature type="transmembrane region" description="Helical" evidence="6">
    <location>
        <begin position="362"/>
        <end position="383"/>
    </location>
</feature>
<evidence type="ECO:0000256" key="2">
    <source>
        <dbReference type="ARBA" id="ARBA00022475"/>
    </source>
</evidence>
<feature type="transmembrane region" description="Helical" evidence="6">
    <location>
        <begin position="306"/>
        <end position="323"/>
    </location>
</feature>
<evidence type="ECO:0000256" key="4">
    <source>
        <dbReference type="ARBA" id="ARBA00022989"/>
    </source>
</evidence>
<evidence type="ECO:0000313" key="9">
    <source>
        <dbReference type="Proteomes" id="UP000242610"/>
    </source>
</evidence>
<dbReference type="AlphaFoldDB" id="A0A1C4H2S2"/>
<dbReference type="EMBL" id="FMBL01000001">
    <property type="protein sequence ID" value="SCC79176.1"/>
    <property type="molecule type" value="Genomic_DNA"/>
</dbReference>
<dbReference type="InterPro" id="IPR036259">
    <property type="entry name" value="MFS_trans_sf"/>
</dbReference>
<dbReference type="Gene3D" id="1.20.1250.20">
    <property type="entry name" value="MFS general substrate transporter like domains"/>
    <property type="match status" value="2"/>
</dbReference>
<reference evidence="9" key="1">
    <citation type="submission" date="2016-08" db="EMBL/GenBank/DDBJ databases">
        <authorList>
            <person name="Varghese N."/>
            <person name="Submissions Spin"/>
        </authorList>
    </citation>
    <scope>NUCLEOTIDE SEQUENCE [LARGE SCALE GENOMIC DNA]</scope>
    <source>
        <strain evidence="9">R-52791</strain>
    </source>
</reference>
<feature type="transmembrane region" description="Helical" evidence="6">
    <location>
        <begin position="236"/>
        <end position="254"/>
    </location>
</feature>
<accession>A0A1C4H2S2</accession>
<dbReference type="InterPro" id="IPR000849">
    <property type="entry name" value="Sugar_P_transporter"/>
</dbReference>
<feature type="domain" description="Major facilitator superfamily (MFS) profile" evidence="7">
    <location>
        <begin position="21"/>
        <end position="421"/>
    </location>
</feature>
<feature type="transmembrane region" description="Helical" evidence="6">
    <location>
        <begin position="174"/>
        <end position="194"/>
    </location>
</feature>
<evidence type="ECO:0000259" key="7">
    <source>
        <dbReference type="PROSITE" id="PS50850"/>
    </source>
</evidence>
<evidence type="ECO:0000256" key="3">
    <source>
        <dbReference type="ARBA" id="ARBA00022692"/>
    </source>
</evidence>
<feature type="transmembrane region" description="Helical" evidence="6">
    <location>
        <begin position="17"/>
        <end position="34"/>
    </location>
</feature>
<dbReference type="GO" id="GO:0005886">
    <property type="term" value="C:plasma membrane"/>
    <property type="evidence" value="ECO:0007669"/>
    <property type="project" value="UniProtKB-SubCell"/>
</dbReference>
<keyword evidence="2" id="KW-1003">Cell membrane</keyword>
<dbReference type="STRING" id="1505727.GA0061077_0610"/>
<feature type="transmembrane region" description="Helical" evidence="6">
    <location>
        <begin position="274"/>
        <end position="294"/>
    </location>
</feature>
<gene>
    <name evidence="8" type="ORF">GA0061077_0610</name>
</gene>
<organism evidence="8 9">
    <name type="scientific">Bifidobacterium commune</name>
    <dbReference type="NCBI Taxonomy" id="1505727"/>
    <lineage>
        <taxon>Bacteria</taxon>
        <taxon>Bacillati</taxon>
        <taxon>Actinomycetota</taxon>
        <taxon>Actinomycetes</taxon>
        <taxon>Bifidobacteriales</taxon>
        <taxon>Bifidobacteriaceae</taxon>
        <taxon>Bifidobacterium</taxon>
    </lineage>
</organism>
<sequence length="425" mass="45408">MAEKPQPKPVRGATTRGGAMIVVSLMAGYSIVYMDKSMISLAIMPIGKQFGFNTVQTGLIMSFFFLGYALMQIPCGWLADKIGAKKVLVGSLAFIAVFAFFFGAMGGLVLFIAMRFFMGFGHGGYPPSVTKSIAENFPQKKRTFVQSLILSTSGIGGILAFTLGGALIDMNWRMAYAVLGSLYLVAVILIWFFVPSHGGNAQSQQKVEAGAAAGDLAAAADAPKVGFKDVLKNRNVVVLFIAMVFINIMLYGQMSWMPTYIKNTFQLSTSQTGLLLAFNSIFTMLSTIFSGSLLSKLFLGRERIAIIGASLLTSVIIVAFTLFGKNSLVLSMILLALMSLVAMFAFTGIFTWPHKIMNPKIIGSSIAVINTGGTIGGFLAPTILGNMVKASGGSFTSAFMFLALMTLLCAVVVLFVKPKSQAATK</sequence>
<dbReference type="PANTHER" id="PTHR11662:SF399">
    <property type="entry name" value="FI19708P1-RELATED"/>
    <property type="match status" value="1"/>
</dbReference>
<protein>
    <submittedName>
        <fullName evidence="8">Sugar phosphate permease</fullName>
    </submittedName>
</protein>
<feature type="transmembrane region" description="Helical" evidence="6">
    <location>
        <begin position="91"/>
        <end position="113"/>
    </location>
</feature>
<keyword evidence="9" id="KW-1185">Reference proteome</keyword>
<keyword evidence="3 6" id="KW-0812">Transmembrane</keyword>
<dbReference type="PIRSF" id="PIRSF002808">
    <property type="entry name" value="Hexose_phosphate_transp"/>
    <property type="match status" value="1"/>
</dbReference>
<dbReference type="PROSITE" id="PS50850">
    <property type="entry name" value="MFS"/>
    <property type="match status" value="1"/>
</dbReference>
<dbReference type="GO" id="GO:0022857">
    <property type="term" value="F:transmembrane transporter activity"/>
    <property type="evidence" value="ECO:0007669"/>
    <property type="project" value="InterPro"/>
</dbReference>
<evidence type="ECO:0000256" key="6">
    <source>
        <dbReference type="SAM" id="Phobius"/>
    </source>
</evidence>
<keyword evidence="5 6" id="KW-0472">Membrane</keyword>
<dbReference type="PANTHER" id="PTHR11662">
    <property type="entry name" value="SOLUTE CARRIER FAMILY 17"/>
    <property type="match status" value="1"/>
</dbReference>
<feature type="transmembrane region" description="Helical" evidence="6">
    <location>
        <begin position="329"/>
        <end position="350"/>
    </location>
</feature>
<dbReference type="InterPro" id="IPR050382">
    <property type="entry name" value="MFS_Na/Anion_cotransporter"/>
</dbReference>
<dbReference type="Proteomes" id="UP000242610">
    <property type="component" value="Unassembled WGS sequence"/>
</dbReference>
<dbReference type="CDD" id="cd17319">
    <property type="entry name" value="MFS_ExuT_GudP_like"/>
    <property type="match status" value="1"/>
</dbReference>
<comment type="subcellular location">
    <subcellularLocation>
        <location evidence="1">Cell membrane</location>
        <topology evidence="1">Multi-pass membrane protein</topology>
    </subcellularLocation>
</comment>
<dbReference type="InterPro" id="IPR011701">
    <property type="entry name" value="MFS"/>
</dbReference>
<evidence type="ECO:0000313" key="8">
    <source>
        <dbReference type="EMBL" id="SCC79176.1"/>
    </source>
</evidence>
<dbReference type="SUPFAM" id="SSF103473">
    <property type="entry name" value="MFS general substrate transporter"/>
    <property type="match status" value="1"/>
</dbReference>
<feature type="transmembrane region" description="Helical" evidence="6">
    <location>
        <begin position="148"/>
        <end position="168"/>
    </location>
</feature>
<keyword evidence="4 6" id="KW-1133">Transmembrane helix</keyword>
<dbReference type="RefSeq" id="WP_234696474.1">
    <property type="nucleotide sequence ID" value="NZ_FMBL01000001.1"/>
</dbReference>
<dbReference type="Pfam" id="PF07690">
    <property type="entry name" value="MFS_1"/>
    <property type="match status" value="1"/>
</dbReference>
<feature type="transmembrane region" description="Helical" evidence="6">
    <location>
        <begin position="55"/>
        <end position="79"/>
    </location>
</feature>
<dbReference type="InterPro" id="IPR020846">
    <property type="entry name" value="MFS_dom"/>
</dbReference>